<reference evidence="1" key="1">
    <citation type="submission" date="2020-11" db="EMBL/GenBank/DDBJ databases">
        <authorList>
            <person name="Tran Van P."/>
        </authorList>
    </citation>
    <scope>NUCLEOTIDE SEQUENCE</scope>
</reference>
<evidence type="ECO:0000313" key="1">
    <source>
        <dbReference type="EMBL" id="CAD7229334.1"/>
    </source>
</evidence>
<organism evidence="1">
    <name type="scientific">Cyprideis torosa</name>
    <dbReference type="NCBI Taxonomy" id="163714"/>
    <lineage>
        <taxon>Eukaryota</taxon>
        <taxon>Metazoa</taxon>
        <taxon>Ecdysozoa</taxon>
        <taxon>Arthropoda</taxon>
        <taxon>Crustacea</taxon>
        <taxon>Oligostraca</taxon>
        <taxon>Ostracoda</taxon>
        <taxon>Podocopa</taxon>
        <taxon>Podocopida</taxon>
        <taxon>Cytherocopina</taxon>
        <taxon>Cytheroidea</taxon>
        <taxon>Cytherideidae</taxon>
        <taxon>Cyprideis</taxon>
    </lineage>
</organism>
<proteinExistence type="predicted"/>
<sequence length="151" mass="16667">MRARNGEHVFAHLVTVSKSLPAWIGTDLAALIWPHVPCRPLEESGRHPVFGCTGGDISVTLKAGPPWAPMAAWHIILGSLINPTPGLTSLYDEDERQQQRARGGHSIREMYSEMLNNRGYNRRMGTSVRLSSRGSRWFAAIALPRRSVGLG</sequence>
<accession>A0A7R8WCZ1</accession>
<protein>
    <submittedName>
        <fullName evidence="1">Uncharacterized protein</fullName>
    </submittedName>
</protein>
<name>A0A7R8WCZ1_9CRUS</name>
<gene>
    <name evidence="1" type="ORF">CTOB1V02_LOCUS7206</name>
</gene>
<dbReference type="AlphaFoldDB" id="A0A7R8WCZ1"/>
<dbReference type="EMBL" id="OB662012">
    <property type="protein sequence ID" value="CAD7229334.1"/>
    <property type="molecule type" value="Genomic_DNA"/>
</dbReference>